<keyword evidence="6" id="KW-0539">Nucleus</keyword>
<dbReference type="SMART" id="SM00066">
    <property type="entry name" value="GAL4"/>
    <property type="match status" value="1"/>
</dbReference>
<evidence type="ECO:0000256" key="6">
    <source>
        <dbReference type="ARBA" id="ARBA00023242"/>
    </source>
</evidence>
<keyword evidence="3" id="KW-0805">Transcription regulation</keyword>
<evidence type="ECO:0000256" key="4">
    <source>
        <dbReference type="ARBA" id="ARBA00023125"/>
    </source>
</evidence>
<sequence length="618" mass="69536">MTPIETSPTPPATATRGQRPGYACDECRRRKLRCDGRQPQCSLCQGAGIVCEVTQRGLRGPKKGYLKALKNRVVQLEALLESRLRAQQRQQGHDEQQNEQQIEPPNEHAQQGSQKQQQQHQQQYGVLMENTSDDDGLMMPTPPELPVAPLAPLTLRATPPAPRPATPVLPTPPLEYADMTVSEAPTFDFAHLQLPAVDFSVSNQDMLLSSGSFLADLGSLHEDVSASLLPLPDTQVRVTGVVQAELDQLYFDRVHPSIPILHQRRYMAWSRARIKRPSRTCLQHAMWTLAALLSAEYRDMVDPLYSSTRQMLEAHGVESSDPGGSDTEVLLAWVLVALCESMRTRYREAWMSAGRAIRMVQGLRFHEIDSPRTSKERRLSVPASATPEIDDFTEIEQRRRVFWMAYFLDHLLSIRHDWPVTLHEHVICTRLPVPDLEFQTGQHVLGDFLSEAITEPNPRVRSPFNECLITVTICGRVLLRGQQQNISRAYGDIGLDCAEQRWWLDGILATRLQVLSQCYPSPAEAYEPMLLFAHVLAPATIVYYCNGMIESLVHPLTPIPLFICAEFLYADRKTEPFGSQLQDLADALSQLKNVNNLEQSYLDLLPQSCVSKLPELTA</sequence>
<dbReference type="InterPro" id="IPR050815">
    <property type="entry name" value="TF_fung"/>
</dbReference>
<dbReference type="SUPFAM" id="SSF57701">
    <property type="entry name" value="Zn2/Cys6 DNA-binding domain"/>
    <property type="match status" value="1"/>
</dbReference>
<feature type="compositionally biased region" description="Low complexity" evidence="7">
    <location>
        <begin position="110"/>
        <end position="123"/>
    </location>
</feature>
<feature type="region of interest" description="Disordered" evidence="7">
    <location>
        <begin position="85"/>
        <end position="123"/>
    </location>
</feature>
<dbReference type="Pfam" id="PF00172">
    <property type="entry name" value="Zn_clus"/>
    <property type="match status" value="1"/>
</dbReference>
<protein>
    <recommendedName>
        <fullName evidence="8">Zn(2)-C6 fungal-type domain-containing protein</fullName>
    </recommendedName>
</protein>
<dbReference type="InterPro" id="IPR007219">
    <property type="entry name" value="XnlR_reg_dom"/>
</dbReference>
<evidence type="ECO:0000256" key="3">
    <source>
        <dbReference type="ARBA" id="ARBA00023015"/>
    </source>
</evidence>
<comment type="subcellular location">
    <subcellularLocation>
        <location evidence="1">Nucleus</location>
    </subcellularLocation>
</comment>
<dbReference type="InterPro" id="IPR036864">
    <property type="entry name" value="Zn2-C6_fun-type_DNA-bd_sf"/>
</dbReference>
<dbReference type="GO" id="GO:0003677">
    <property type="term" value="F:DNA binding"/>
    <property type="evidence" value="ECO:0007669"/>
    <property type="project" value="UniProtKB-KW"/>
</dbReference>
<keyword evidence="10" id="KW-1185">Reference proteome</keyword>
<dbReference type="GO" id="GO:0000981">
    <property type="term" value="F:DNA-binding transcription factor activity, RNA polymerase II-specific"/>
    <property type="evidence" value="ECO:0007669"/>
    <property type="project" value="InterPro"/>
</dbReference>
<feature type="region of interest" description="Disordered" evidence="7">
    <location>
        <begin position="1"/>
        <end position="20"/>
    </location>
</feature>
<dbReference type="GO" id="GO:0008270">
    <property type="term" value="F:zinc ion binding"/>
    <property type="evidence" value="ECO:0007669"/>
    <property type="project" value="InterPro"/>
</dbReference>
<dbReference type="CDD" id="cd12148">
    <property type="entry name" value="fungal_TF_MHR"/>
    <property type="match status" value="1"/>
</dbReference>
<dbReference type="GO" id="GO:0005634">
    <property type="term" value="C:nucleus"/>
    <property type="evidence" value="ECO:0007669"/>
    <property type="project" value="UniProtKB-SubCell"/>
</dbReference>
<evidence type="ECO:0000313" key="10">
    <source>
        <dbReference type="Proteomes" id="UP001265746"/>
    </source>
</evidence>
<dbReference type="PROSITE" id="PS50048">
    <property type="entry name" value="ZN2_CY6_FUNGAL_2"/>
    <property type="match status" value="1"/>
</dbReference>
<dbReference type="Gene3D" id="4.10.240.10">
    <property type="entry name" value="Zn(2)-C6 fungal-type DNA-binding domain"/>
    <property type="match status" value="1"/>
</dbReference>
<gene>
    <name evidence="9" type="ORF">N8I77_009860</name>
</gene>
<dbReference type="PROSITE" id="PS00463">
    <property type="entry name" value="ZN2_CY6_FUNGAL_1"/>
    <property type="match status" value="1"/>
</dbReference>
<dbReference type="PANTHER" id="PTHR47338">
    <property type="entry name" value="ZN(II)2CYS6 TRANSCRIPTION FACTOR (EUROFUNG)-RELATED"/>
    <property type="match status" value="1"/>
</dbReference>
<dbReference type="GO" id="GO:0006351">
    <property type="term" value="P:DNA-templated transcription"/>
    <property type="evidence" value="ECO:0007669"/>
    <property type="project" value="InterPro"/>
</dbReference>
<keyword evidence="4" id="KW-0238">DNA-binding</keyword>
<evidence type="ECO:0000256" key="2">
    <source>
        <dbReference type="ARBA" id="ARBA00022723"/>
    </source>
</evidence>
<evidence type="ECO:0000313" key="9">
    <source>
        <dbReference type="EMBL" id="KAK2603398.1"/>
    </source>
</evidence>
<reference evidence="9" key="1">
    <citation type="submission" date="2023-06" db="EMBL/GenBank/DDBJ databases">
        <authorList>
            <person name="Noh H."/>
        </authorList>
    </citation>
    <scope>NUCLEOTIDE SEQUENCE</scope>
    <source>
        <strain evidence="9">DUCC20226</strain>
    </source>
</reference>
<keyword evidence="5" id="KW-0804">Transcription</keyword>
<dbReference type="CDD" id="cd00067">
    <property type="entry name" value="GAL4"/>
    <property type="match status" value="1"/>
</dbReference>
<evidence type="ECO:0000256" key="1">
    <source>
        <dbReference type="ARBA" id="ARBA00004123"/>
    </source>
</evidence>
<name>A0AAD9SDH6_PHOAM</name>
<dbReference type="InterPro" id="IPR001138">
    <property type="entry name" value="Zn2Cys6_DnaBD"/>
</dbReference>
<organism evidence="9 10">
    <name type="scientific">Phomopsis amygdali</name>
    <name type="common">Fusicoccum amygdali</name>
    <dbReference type="NCBI Taxonomy" id="1214568"/>
    <lineage>
        <taxon>Eukaryota</taxon>
        <taxon>Fungi</taxon>
        <taxon>Dikarya</taxon>
        <taxon>Ascomycota</taxon>
        <taxon>Pezizomycotina</taxon>
        <taxon>Sordariomycetes</taxon>
        <taxon>Sordariomycetidae</taxon>
        <taxon>Diaporthales</taxon>
        <taxon>Diaporthaceae</taxon>
        <taxon>Diaporthe</taxon>
    </lineage>
</organism>
<evidence type="ECO:0000256" key="5">
    <source>
        <dbReference type="ARBA" id="ARBA00023163"/>
    </source>
</evidence>
<dbReference type="AlphaFoldDB" id="A0AAD9SDH6"/>
<dbReference type="EMBL" id="JAUJFL010000005">
    <property type="protein sequence ID" value="KAK2603398.1"/>
    <property type="molecule type" value="Genomic_DNA"/>
</dbReference>
<proteinExistence type="predicted"/>
<keyword evidence="2" id="KW-0479">Metal-binding</keyword>
<dbReference type="SMART" id="SM00906">
    <property type="entry name" value="Fungal_trans"/>
    <property type="match status" value="1"/>
</dbReference>
<accession>A0AAD9SDH6</accession>
<dbReference type="PANTHER" id="PTHR47338:SF3">
    <property type="entry name" value="C6 FINGER DOMAIN TRANSCRIPTION FACTOR DBAA-RELATED"/>
    <property type="match status" value="1"/>
</dbReference>
<dbReference type="Proteomes" id="UP001265746">
    <property type="component" value="Unassembled WGS sequence"/>
</dbReference>
<dbReference type="Pfam" id="PF04082">
    <property type="entry name" value="Fungal_trans"/>
    <property type="match status" value="1"/>
</dbReference>
<evidence type="ECO:0000256" key="7">
    <source>
        <dbReference type="SAM" id="MobiDB-lite"/>
    </source>
</evidence>
<feature type="domain" description="Zn(2)-C6 fungal-type" evidence="8">
    <location>
        <begin position="23"/>
        <end position="53"/>
    </location>
</feature>
<comment type="caution">
    <text evidence="9">The sequence shown here is derived from an EMBL/GenBank/DDBJ whole genome shotgun (WGS) entry which is preliminary data.</text>
</comment>
<evidence type="ECO:0000259" key="8">
    <source>
        <dbReference type="PROSITE" id="PS50048"/>
    </source>
</evidence>